<protein>
    <recommendedName>
        <fullName evidence="6">DUF4283 domain-containing protein</fullName>
    </recommendedName>
</protein>
<gene>
    <name evidence="4" type="ORF">F3Y22_tig00111192pilonHSYRG00006</name>
</gene>
<name>A0A6A2YWA2_HIBSY</name>
<sequence length="714" mass="80733">MLKDLLKGSCRWNDEERGMIALENFQDWMDGKVVLEEGDEVRYRDWEWSGSMKVMGKLATDKVLGRSSVPEISVSSDKEFEEDDWSQAPKNSWGVVGVTRGCHMISTAWGKDTLSLTSIEVECSAGSRLSTRDGTGIFNVLLGADSGCNWQGASSRVILLDADSRWDWQGARMGWKARDRPGRGSGKLRLLHLCGVGKGCKRRRSHRSGYCQEGKAIIRVWDKRLRGENRKRYPIDKIVPRVGKCCKWVKSHRVSHSSVGGVACCDRGKRLSEGRKCWFSHIVKRNHSNFVFIFRSGTSIALAIKKEWKSVLLLSSSITHLSSIMSEEVADLMKHLKFTEEESEDISPPRVITEDDVTEMNKWIIARIIGYQRIDSEVVLRVFRLIWGHARLLDSCILKDNMFLFKFKTLSDKQAILKRTPWSFEETLLAIAHFDPNLSLEEFDFRPLGVWVRIFELPLGYMKVEIAEKIENRIGNIIATDTRSGEGRMGDYLHVRVEIDCSKPLRRCAKMGVLANGEPRKCLLKYERLPSFYHRCGIIGHVLTECPGFSEQLQQPLQFGEWLRVSPIKNPVESSTIRREGIIYAEGETIGKSLTSSTNSPLSDRGTRSPLGRPWMPGYDLLHSTSSNREDDSNPTDPTGPDSSLPSRKRKNGETSKGKRKIKRVNCQVVHISDSTLNSKVGTSEEEDPSEIPEECAGDIILMAMAEAHPRQEP</sequence>
<dbReference type="Pfam" id="PF14392">
    <property type="entry name" value="zf-CCHC_4"/>
    <property type="match status" value="1"/>
</dbReference>
<reference evidence="4" key="1">
    <citation type="submission" date="2019-09" db="EMBL/GenBank/DDBJ databases">
        <title>Draft genome information of white flower Hibiscus syriacus.</title>
        <authorList>
            <person name="Kim Y.-M."/>
        </authorList>
    </citation>
    <scope>NUCLEOTIDE SEQUENCE [LARGE SCALE GENOMIC DNA]</scope>
    <source>
        <strain evidence="4">YM2019G1</strain>
    </source>
</reference>
<dbReference type="InterPro" id="IPR040256">
    <property type="entry name" value="At4g02000-like"/>
</dbReference>
<proteinExistence type="predicted"/>
<feature type="compositionally biased region" description="Polar residues" evidence="1">
    <location>
        <begin position="635"/>
        <end position="646"/>
    </location>
</feature>
<evidence type="ECO:0000313" key="5">
    <source>
        <dbReference type="Proteomes" id="UP000436088"/>
    </source>
</evidence>
<dbReference type="Pfam" id="PF14111">
    <property type="entry name" value="DUF4283"/>
    <property type="match status" value="1"/>
</dbReference>
<evidence type="ECO:0000259" key="3">
    <source>
        <dbReference type="Pfam" id="PF14392"/>
    </source>
</evidence>
<dbReference type="PANTHER" id="PTHR31286">
    <property type="entry name" value="GLYCINE-RICH CELL WALL STRUCTURAL PROTEIN 1.8-LIKE"/>
    <property type="match status" value="1"/>
</dbReference>
<feature type="compositionally biased region" description="Polar residues" evidence="1">
    <location>
        <begin position="673"/>
        <end position="682"/>
    </location>
</feature>
<feature type="region of interest" description="Disordered" evidence="1">
    <location>
        <begin position="593"/>
        <end position="693"/>
    </location>
</feature>
<feature type="domain" description="DUF4283" evidence="2">
    <location>
        <begin position="362"/>
        <end position="442"/>
    </location>
</feature>
<keyword evidence="5" id="KW-1185">Reference proteome</keyword>
<organism evidence="4 5">
    <name type="scientific">Hibiscus syriacus</name>
    <name type="common">Rose of Sharon</name>
    <dbReference type="NCBI Taxonomy" id="106335"/>
    <lineage>
        <taxon>Eukaryota</taxon>
        <taxon>Viridiplantae</taxon>
        <taxon>Streptophyta</taxon>
        <taxon>Embryophyta</taxon>
        <taxon>Tracheophyta</taxon>
        <taxon>Spermatophyta</taxon>
        <taxon>Magnoliopsida</taxon>
        <taxon>eudicotyledons</taxon>
        <taxon>Gunneridae</taxon>
        <taxon>Pentapetalae</taxon>
        <taxon>rosids</taxon>
        <taxon>malvids</taxon>
        <taxon>Malvales</taxon>
        <taxon>Malvaceae</taxon>
        <taxon>Malvoideae</taxon>
        <taxon>Hibiscus</taxon>
    </lineage>
</organism>
<dbReference type="PANTHER" id="PTHR31286:SF178">
    <property type="entry name" value="DUF4283 DOMAIN-CONTAINING PROTEIN"/>
    <property type="match status" value="1"/>
</dbReference>
<comment type="caution">
    <text evidence="4">The sequence shown here is derived from an EMBL/GenBank/DDBJ whole genome shotgun (WGS) entry which is preliminary data.</text>
</comment>
<dbReference type="InterPro" id="IPR025558">
    <property type="entry name" value="DUF4283"/>
</dbReference>
<dbReference type="InterPro" id="IPR025836">
    <property type="entry name" value="Zn_knuckle_CX2CX4HX4C"/>
</dbReference>
<evidence type="ECO:0000259" key="2">
    <source>
        <dbReference type="Pfam" id="PF14111"/>
    </source>
</evidence>
<accession>A0A6A2YWA2</accession>
<dbReference type="EMBL" id="VEPZ02001260">
    <property type="protein sequence ID" value="KAE8683683.1"/>
    <property type="molecule type" value="Genomic_DNA"/>
</dbReference>
<feature type="domain" description="Zinc knuckle CX2CX4HX4C" evidence="3">
    <location>
        <begin position="499"/>
        <end position="547"/>
    </location>
</feature>
<dbReference type="Proteomes" id="UP000436088">
    <property type="component" value="Unassembled WGS sequence"/>
</dbReference>
<evidence type="ECO:0008006" key="6">
    <source>
        <dbReference type="Google" id="ProtNLM"/>
    </source>
</evidence>
<evidence type="ECO:0000256" key="1">
    <source>
        <dbReference type="SAM" id="MobiDB-lite"/>
    </source>
</evidence>
<feature type="compositionally biased region" description="Polar residues" evidence="1">
    <location>
        <begin position="593"/>
        <end position="602"/>
    </location>
</feature>
<feature type="compositionally biased region" description="Acidic residues" evidence="1">
    <location>
        <begin position="684"/>
        <end position="693"/>
    </location>
</feature>
<evidence type="ECO:0000313" key="4">
    <source>
        <dbReference type="EMBL" id="KAE8683683.1"/>
    </source>
</evidence>
<dbReference type="AlphaFoldDB" id="A0A6A2YWA2"/>